<proteinExistence type="predicted"/>
<accession>A0A899G135</accession>
<evidence type="ECO:0000313" key="1">
    <source>
        <dbReference type="EMBL" id="QSL65912.1"/>
    </source>
</evidence>
<sequence>MDSTAVSLDLDFKRTFSNSRDLGKTLSSSAVDQVIDNPESRTAKQKKKDNKEELLVLPNSKTSTKKRTGFHGWFWAESILSLAYLYFGGSHKKKVSTSSVPVVLNVEEHPPPSSICTVTLQPLIDLDAALLTKPSNSSLFTASEKSQRPRRVTVSSPYLSELRSTCHSSYKNGYSLKRKMSVIIEDADVISTSLQPSSEGVSDTLENVQIPTEQSMQVVPIDGEEAVFAQEEIEPNRSENVLNDDQPIVDVYDFFPEAHAGDTIDHDNTLIGIDEQGTSKSIEGKRKWRRILGNLFTRMSREIELYVEDKLQHSIFGPAKEERVVLWS</sequence>
<dbReference type="AlphaFoldDB" id="A0A899G135"/>
<dbReference type="Proteomes" id="UP000663699">
    <property type="component" value="Chromosome 9"/>
</dbReference>
<organism evidence="1 2">
    <name type="scientific">Pneumocystis wakefieldiae</name>
    <dbReference type="NCBI Taxonomy" id="38082"/>
    <lineage>
        <taxon>Eukaryota</taxon>
        <taxon>Fungi</taxon>
        <taxon>Dikarya</taxon>
        <taxon>Ascomycota</taxon>
        <taxon>Taphrinomycotina</taxon>
        <taxon>Pneumocystomycetes</taxon>
        <taxon>Pneumocystaceae</taxon>
        <taxon>Pneumocystis</taxon>
    </lineage>
</organism>
<protein>
    <submittedName>
        <fullName evidence="1">Uncharacterized protein</fullName>
    </submittedName>
</protein>
<name>A0A899G135_9ASCO</name>
<dbReference type="EMBL" id="CP054540">
    <property type="protein sequence ID" value="QSL65912.1"/>
    <property type="molecule type" value="Genomic_DNA"/>
</dbReference>
<keyword evidence="2" id="KW-1185">Reference proteome</keyword>
<reference evidence="1" key="1">
    <citation type="submission" date="2020-06" db="EMBL/GenBank/DDBJ databases">
        <title>Genomes of multiple members of Pneumocystis genus reveal paths to human pathogen Pneumocystis jirovecii.</title>
        <authorList>
            <person name="Cisse O.H."/>
            <person name="Ma L."/>
            <person name="Dekker J."/>
            <person name="Khil P."/>
            <person name="Jo J."/>
            <person name="Brenchley J."/>
            <person name="Blair R."/>
            <person name="Pahar B."/>
            <person name="Chabe M."/>
            <person name="Van Rompay K.A."/>
            <person name="Keesler R."/>
            <person name="Sukura A."/>
            <person name="Hirsch V."/>
            <person name="Kutty G."/>
            <person name="Liu Y."/>
            <person name="Peng L."/>
            <person name="Chen J."/>
            <person name="Song J."/>
            <person name="Weissenbacher-Lang C."/>
            <person name="Xu J."/>
            <person name="Upham N.S."/>
            <person name="Stajich J.E."/>
            <person name="Cuomo C.A."/>
            <person name="Cushion M.T."/>
            <person name="Kovacs J.A."/>
        </authorList>
    </citation>
    <scope>NUCLEOTIDE SEQUENCE</scope>
    <source>
        <strain evidence="1">2A</strain>
    </source>
</reference>
<dbReference type="OrthoDB" id="5392499at2759"/>
<gene>
    <name evidence="1" type="ORF">MERGE_003049</name>
</gene>
<evidence type="ECO:0000313" key="2">
    <source>
        <dbReference type="Proteomes" id="UP000663699"/>
    </source>
</evidence>